<dbReference type="SUPFAM" id="SSF52540">
    <property type="entry name" value="P-loop containing nucleoside triphosphate hydrolases"/>
    <property type="match status" value="1"/>
</dbReference>
<evidence type="ECO:0008006" key="3">
    <source>
        <dbReference type="Google" id="ProtNLM"/>
    </source>
</evidence>
<accession>A0A7W9EI88</accession>
<comment type="caution">
    <text evidence="1">The sequence shown here is derived from an EMBL/GenBank/DDBJ whole genome shotgun (WGS) entry which is preliminary data.</text>
</comment>
<reference evidence="1 2" key="1">
    <citation type="submission" date="2020-08" db="EMBL/GenBank/DDBJ databases">
        <title>Genomic Encyclopedia of Type Strains, Phase IV (KMG-IV): sequencing the most valuable type-strain genomes for metagenomic binning, comparative biology and taxonomic classification.</title>
        <authorList>
            <person name="Goeker M."/>
        </authorList>
    </citation>
    <scope>NUCLEOTIDE SEQUENCE [LARGE SCALE GENOMIC DNA]</scope>
    <source>
        <strain evidence="1 2">DSM 27244</strain>
    </source>
</reference>
<proteinExistence type="predicted"/>
<dbReference type="AlphaFoldDB" id="A0A7W9EI88"/>
<name>A0A7W9EI88_9SPHN</name>
<keyword evidence="2" id="KW-1185">Reference proteome</keyword>
<organism evidence="1 2">
    <name type="scientific">Sphingomonas yantingensis</name>
    <dbReference type="NCBI Taxonomy" id="1241761"/>
    <lineage>
        <taxon>Bacteria</taxon>
        <taxon>Pseudomonadati</taxon>
        <taxon>Pseudomonadota</taxon>
        <taxon>Alphaproteobacteria</taxon>
        <taxon>Sphingomonadales</taxon>
        <taxon>Sphingomonadaceae</taxon>
        <taxon>Sphingomonas</taxon>
    </lineage>
</organism>
<dbReference type="EMBL" id="JACIJJ010000003">
    <property type="protein sequence ID" value="MBB5698894.1"/>
    <property type="molecule type" value="Genomic_DNA"/>
</dbReference>
<dbReference type="InterPro" id="IPR027417">
    <property type="entry name" value="P-loop_NTPase"/>
</dbReference>
<dbReference type="Gene3D" id="3.40.50.300">
    <property type="entry name" value="P-loop containing nucleotide triphosphate hydrolases"/>
    <property type="match status" value="1"/>
</dbReference>
<dbReference type="Proteomes" id="UP000557739">
    <property type="component" value="Unassembled WGS sequence"/>
</dbReference>
<evidence type="ECO:0000313" key="1">
    <source>
        <dbReference type="EMBL" id="MBB5698894.1"/>
    </source>
</evidence>
<evidence type="ECO:0000313" key="2">
    <source>
        <dbReference type="Proteomes" id="UP000557739"/>
    </source>
</evidence>
<gene>
    <name evidence="1" type="ORF">FHR19_002249</name>
</gene>
<protein>
    <recommendedName>
        <fullName evidence="3">Sulfotransferase family protein</fullName>
    </recommendedName>
</protein>
<sequence>MQVPDTLADLIGNPAWLAHRYDPGHDAFHFRWVDRSRHAATTFLTEEALADAPGPVPVARADTAPPATAPLHFIFHSAYCCSTMLARAFDAPGTSMALKEPLLLNDMVGWRRRGGEPARVAEVLDRTLALLARPFAPGEAVVVKPSNVVNALAPVILALRPEAKALLLHAPLPAYLRSIAKKDMWGRLWVRELLIGLLKDGLVDLGFDTEGYLGLTDLQVAAVGWLAQHALFARTVARYGPARVATLDSETLVARPREAMGALVRLYGLSIDAVGIDAIVAGPAFTRHSKLSAEFGAVERAAEHRNAADLHGDEIAKVVVWAEATAKAAGIPLMLGASLID</sequence>
<dbReference type="RefSeq" id="WP_184028241.1">
    <property type="nucleotide sequence ID" value="NZ_JACIJJ010000003.1"/>
</dbReference>